<dbReference type="InterPro" id="IPR015655">
    <property type="entry name" value="PP2C"/>
</dbReference>
<organism evidence="8 9">
    <name type="scientific">Zea mays</name>
    <name type="common">Maize</name>
    <dbReference type="NCBI Taxonomy" id="4577"/>
    <lineage>
        <taxon>Eukaryota</taxon>
        <taxon>Viridiplantae</taxon>
        <taxon>Streptophyta</taxon>
        <taxon>Embryophyta</taxon>
        <taxon>Tracheophyta</taxon>
        <taxon>Spermatophyta</taxon>
        <taxon>Magnoliopsida</taxon>
        <taxon>Liliopsida</taxon>
        <taxon>Poales</taxon>
        <taxon>Poaceae</taxon>
        <taxon>PACMAD clade</taxon>
        <taxon>Panicoideae</taxon>
        <taxon>Andropogonodae</taxon>
        <taxon>Andropogoneae</taxon>
        <taxon>Tripsacinae</taxon>
        <taxon>Zea</taxon>
    </lineage>
</organism>
<evidence type="ECO:0000313" key="9">
    <source>
        <dbReference type="Proteomes" id="UP000007305"/>
    </source>
</evidence>
<evidence type="ECO:0000313" key="8">
    <source>
        <dbReference type="EnsemblPlants" id="Zm00001eb285830_P001"/>
    </source>
</evidence>
<evidence type="ECO:0000256" key="3">
    <source>
        <dbReference type="ARBA" id="ARBA00022912"/>
    </source>
</evidence>
<dbReference type="Gene3D" id="3.60.40.10">
    <property type="entry name" value="PPM-type phosphatase domain"/>
    <property type="match status" value="1"/>
</dbReference>
<dbReference type="SMART" id="SM00332">
    <property type="entry name" value="PP2Cc"/>
    <property type="match status" value="1"/>
</dbReference>
<evidence type="ECO:0000256" key="1">
    <source>
        <dbReference type="ARBA" id="ARBA00013081"/>
    </source>
</evidence>
<evidence type="ECO:0000256" key="4">
    <source>
        <dbReference type="ARBA" id="ARBA00047761"/>
    </source>
</evidence>
<proteinExistence type="predicted"/>
<dbReference type="SUPFAM" id="SSF81606">
    <property type="entry name" value="PP2C-like"/>
    <property type="match status" value="1"/>
</dbReference>
<dbReference type="Gramene" id="Zm00001eb285830_T001">
    <property type="protein sequence ID" value="Zm00001eb285830_P001"/>
    <property type="gene ID" value="Zm00001eb285830"/>
</dbReference>
<evidence type="ECO:0000256" key="6">
    <source>
        <dbReference type="SAM" id="MobiDB-lite"/>
    </source>
</evidence>
<dbReference type="GO" id="GO:1902531">
    <property type="term" value="P:regulation of intracellular signal transduction"/>
    <property type="evidence" value="ECO:0000318"/>
    <property type="project" value="GO_Central"/>
</dbReference>
<feature type="region of interest" description="Disordered" evidence="6">
    <location>
        <begin position="15"/>
        <end position="37"/>
    </location>
</feature>
<feature type="compositionally biased region" description="Basic and acidic residues" evidence="6">
    <location>
        <begin position="18"/>
        <end position="37"/>
    </location>
</feature>
<gene>
    <name evidence="8" type="primary">LOC100857041</name>
</gene>
<dbReference type="EnsemblPlants" id="Zm00001eb285830_T001">
    <property type="protein sequence ID" value="Zm00001eb285830_P001"/>
    <property type="gene ID" value="Zm00001eb285830"/>
</dbReference>
<dbReference type="CDD" id="cd00143">
    <property type="entry name" value="PP2Cc"/>
    <property type="match status" value="1"/>
</dbReference>
<feature type="domain" description="PPM-type phosphatase" evidence="7">
    <location>
        <begin position="57"/>
        <end position="419"/>
    </location>
</feature>
<keyword evidence="3" id="KW-0904">Protein phosphatase</keyword>
<name>A0A804Q120_MAIZE</name>
<feature type="region of interest" description="Disordered" evidence="6">
    <location>
        <begin position="383"/>
        <end position="419"/>
    </location>
</feature>
<dbReference type="GO" id="GO:0004722">
    <property type="term" value="F:protein serine/threonine phosphatase activity"/>
    <property type="evidence" value="ECO:0000318"/>
    <property type="project" value="GO_Central"/>
</dbReference>
<dbReference type="Pfam" id="PF00481">
    <property type="entry name" value="PP2C"/>
    <property type="match status" value="2"/>
</dbReference>
<dbReference type="Proteomes" id="UP000007305">
    <property type="component" value="Chromosome 6"/>
</dbReference>
<evidence type="ECO:0000256" key="2">
    <source>
        <dbReference type="ARBA" id="ARBA00022801"/>
    </source>
</evidence>
<comment type="catalytic activity">
    <reaction evidence="4">
        <text>O-phospho-L-seryl-[protein] + H2O = L-seryl-[protein] + phosphate</text>
        <dbReference type="Rhea" id="RHEA:20629"/>
        <dbReference type="Rhea" id="RHEA-COMP:9863"/>
        <dbReference type="Rhea" id="RHEA-COMP:11604"/>
        <dbReference type="ChEBI" id="CHEBI:15377"/>
        <dbReference type="ChEBI" id="CHEBI:29999"/>
        <dbReference type="ChEBI" id="CHEBI:43474"/>
        <dbReference type="ChEBI" id="CHEBI:83421"/>
        <dbReference type="EC" id="3.1.3.16"/>
    </reaction>
</comment>
<dbReference type="PROSITE" id="PS51746">
    <property type="entry name" value="PPM_2"/>
    <property type="match status" value="1"/>
</dbReference>
<reference evidence="8" key="3">
    <citation type="submission" date="2021-05" db="UniProtKB">
        <authorList>
            <consortium name="EnsemblPlants"/>
        </authorList>
    </citation>
    <scope>IDENTIFICATION</scope>
    <source>
        <strain evidence="8">cv. B73</strain>
    </source>
</reference>
<dbReference type="EC" id="3.1.3.16" evidence="1"/>
<dbReference type="GO" id="GO:0009414">
    <property type="term" value="P:response to water deprivation"/>
    <property type="evidence" value="ECO:0000318"/>
    <property type="project" value="GO_Central"/>
</dbReference>
<accession>A0A804Q120</accession>
<protein>
    <recommendedName>
        <fullName evidence="1">protein-serine/threonine phosphatase</fullName>
        <ecNumber evidence="1">3.1.3.16</ecNumber>
    </recommendedName>
</protein>
<keyword evidence="2" id="KW-0378">Hydrolase</keyword>
<dbReference type="FunCoup" id="A0A804Q120">
    <property type="interactions" value="9"/>
</dbReference>
<reference evidence="8" key="2">
    <citation type="submission" date="2019-07" db="EMBL/GenBank/DDBJ databases">
        <authorList>
            <person name="Seetharam A."/>
            <person name="Woodhouse M."/>
            <person name="Cannon E."/>
        </authorList>
    </citation>
    <scope>NUCLEOTIDE SEQUENCE [LARGE SCALE GENOMIC DNA]</scope>
    <source>
        <strain evidence="8">cv. B73</strain>
    </source>
</reference>
<feature type="compositionally biased region" description="Gly residues" evidence="6">
    <location>
        <begin position="386"/>
        <end position="401"/>
    </location>
</feature>
<dbReference type="OrthoDB" id="10264738at2759"/>
<dbReference type="InterPro" id="IPR001932">
    <property type="entry name" value="PPM-type_phosphatase-like_dom"/>
</dbReference>
<reference evidence="9" key="1">
    <citation type="journal article" date="2009" name="Science">
        <title>The B73 maize genome: complexity, diversity, and dynamics.</title>
        <authorList>
            <person name="Schnable P.S."/>
            <person name="Ware D."/>
            <person name="Fulton R.S."/>
            <person name="Stein J.C."/>
            <person name="Wei F."/>
            <person name="Pasternak S."/>
            <person name="Liang C."/>
            <person name="Zhang J."/>
            <person name="Fulton L."/>
            <person name="Graves T.A."/>
            <person name="Minx P."/>
            <person name="Reily A.D."/>
            <person name="Courtney L."/>
            <person name="Kruchowski S.S."/>
            <person name="Tomlinson C."/>
            <person name="Strong C."/>
            <person name="Delehaunty K."/>
            <person name="Fronick C."/>
            <person name="Courtney B."/>
            <person name="Rock S.M."/>
            <person name="Belter E."/>
            <person name="Du F."/>
            <person name="Kim K."/>
            <person name="Abbott R.M."/>
            <person name="Cotton M."/>
            <person name="Levy A."/>
            <person name="Marchetto P."/>
            <person name="Ochoa K."/>
            <person name="Jackson S.M."/>
            <person name="Gillam B."/>
            <person name="Chen W."/>
            <person name="Yan L."/>
            <person name="Higginbotham J."/>
            <person name="Cardenas M."/>
            <person name="Waligorski J."/>
            <person name="Applebaum E."/>
            <person name="Phelps L."/>
            <person name="Falcone J."/>
            <person name="Kanchi K."/>
            <person name="Thane T."/>
            <person name="Scimone A."/>
            <person name="Thane N."/>
            <person name="Henke J."/>
            <person name="Wang T."/>
            <person name="Ruppert J."/>
            <person name="Shah N."/>
            <person name="Rotter K."/>
            <person name="Hodges J."/>
            <person name="Ingenthron E."/>
            <person name="Cordes M."/>
            <person name="Kohlberg S."/>
            <person name="Sgro J."/>
            <person name="Delgado B."/>
            <person name="Mead K."/>
            <person name="Chinwalla A."/>
            <person name="Leonard S."/>
            <person name="Crouse K."/>
            <person name="Collura K."/>
            <person name="Kudrna D."/>
            <person name="Currie J."/>
            <person name="He R."/>
            <person name="Angelova A."/>
            <person name="Rajasekar S."/>
            <person name="Mueller T."/>
            <person name="Lomeli R."/>
            <person name="Scara G."/>
            <person name="Ko A."/>
            <person name="Delaney K."/>
            <person name="Wissotski M."/>
            <person name="Lopez G."/>
            <person name="Campos D."/>
            <person name="Braidotti M."/>
            <person name="Ashley E."/>
            <person name="Golser W."/>
            <person name="Kim H."/>
            <person name="Lee S."/>
            <person name="Lin J."/>
            <person name="Dujmic Z."/>
            <person name="Kim W."/>
            <person name="Talag J."/>
            <person name="Zuccolo A."/>
            <person name="Fan C."/>
            <person name="Sebastian A."/>
            <person name="Kramer M."/>
            <person name="Spiegel L."/>
            <person name="Nascimento L."/>
            <person name="Zutavern T."/>
            <person name="Miller B."/>
            <person name="Ambroise C."/>
            <person name="Muller S."/>
            <person name="Spooner W."/>
            <person name="Narechania A."/>
            <person name="Ren L."/>
            <person name="Wei S."/>
            <person name="Kumari S."/>
            <person name="Faga B."/>
            <person name="Levy M.J."/>
            <person name="McMahan L."/>
            <person name="Van Buren P."/>
            <person name="Vaughn M.W."/>
            <person name="Ying K."/>
            <person name="Yeh C.-T."/>
            <person name="Emrich S.J."/>
            <person name="Jia Y."/>
            <person name="Kalyanaraman A."/>
            <person name="Hsia A.-P."/>
            <person name="Barbazuk W.B."/>
            <person name="Baucom R.S."/>
            <person name="Brutnell T.P."/>
            <person name="Carpita N.C."/>
            <person name="Chaparro C."/>
            <person name="Chia J.-M."/>
            <person name="Deragon J.-M."/>
            <person name="Estill J.C."/>
            <person name="Fu Y."/>
            <person name="Jeddeloh J.A."/>
            <person name="Han Y."/>
            <person name="Lee H."/>
            <person name="Li P."/>
            <person name="Lisch D.R."/>
            <person name="Liu S."/>
            <person name="Liu Z."/>
            <person name="Nagel D.H."/>
            <person name="McCann M.C."/>
            <person name="SanMiguel P."/>
            <person name="Myers A.M."/>
            <person name="Nettleton D."/>
            <person name="Nguyen J."/>
            <person name="Penning B.W."/>
            <person name="Ponnala L."/>
            <person name="Schneider K.L."/>
            <person name="Schwartz D.C."/>
            <person name="Sharma A."/>
            <person name="Soderlund C."/>
            <person name="Springer N.M."/>
            <person name="Sun Q."/>
            <person name="Wang H."/>
            <person name="Waterman M."/>
            <person name="Westerman R."/>
            <person name="Wolfgruber T.K."/>
            <person name="Yang L."/>
            <person name="Yu Y."/>
            <person name="Zhang L."/>
            <person name="Zhou S."/>
            <person name="Zhu Q."/>
            <person name="Bennetzen J.L."/>
            <person name="Dawe R.K."/>
            <person name="Jiang J."/>
            <person name="Jiang N."/>
            <person name="Presting G.G."/>
            <person name="Wessler S.R."/>
            <person name="Aluru S."/>
            <person name="Martienssen R.A."/>
            <person name="Clifton S.W."/>
            <person name="McCombie W.R."/>
            <person name="Wing R.A."/>
            <person name="Wilson R.K."/>
        </authorList>
    </citation>
    <scope>NUCLEOTIDE SEQUENCE [LARGE SCALE GENOMIC DNA]</scope>
    <source>
        <strain evidence="9">cv. B73</strain>
    </source>
</reference>
<dbReference type="InParanoid" id="A0A804Q120"/>
<dbReference type="InterPro" id="IPR036457">
    <property type="entry name" value="PPM-type-like_dom_sf"/>
</dbReference>
<sequence>MRQISSLLQGLARSLSVGRDRDRDRDRKGNGAGDRKTAVPAVLRTSGTLWGDGSDTFAAVCSRRGEKGINQDCSIVWEGFGCQEGTIFCGIFDGHGQWGHYVAKAVRDSLPPSLLCHWQEALALASLIDDGEKKLGDCQFDLWKRSYVAACAAVDDELRRSRRLDAVQSGCTALSIVKQGDLMIVANVGDSRAVLGTTSDDGAIAAVQLTVDLKPNLPRKSLPTGGRPCVLVCALGRRCTCVATVADVVSWNVMVHAEEKERIRRCNGQVYCLADEPGVHRVWQPSRESPGLAMSRAFGDYCVKDCGVISTPEVTQKRISSSDQFIILATDGVAFGLSAFNSLCKHRHMHPSFRLRKHTHCLVTDDGKREFYPIGMGRALQRRGGTYRGGDAGPGEGGQAAGGVRRSRVEAQAARHRRR</sequence>
<keyword evidence="9" id="KW-1185">Reference proteome</keyword>
<evidence type="ECO:0000259" key="7">
    <source>
        <dbReference type="PROSITE" id="PS51746"/>
    </source>
</evidence>
<evidence type="ECO:0000256" key="5">
    <source>
        <dbReference type="ARBA" id="ARBA00048336"/>
    </source>
</evidence>
<dbReference type="PANTHER" id="PTHR47992">
    <property type="entry name" value="PROTEIN PHOSPHATASE"/>
    <property type="match status" value="1"/>
</dbReference>
<comment type="catalytic activity">
    <reaction evidence="5">
        <text>O-phospho-L-threonyl-[protein] + H2O = L-threonyl-[protein] + phosphate</text>
        <dbReference type="Rhea" id="RHEA:47004"/>
        <dbReference type="Rhea" id="RHEA-COMP:11060"/>
        <dbReference type="Rhea" id="RHEA-COMP:11605"/>
        <dbReference type="ChEBI" id="CHEBI:15377"/>
        <dbReference type="ChEBI" id="CHEBI:30013"/>
        <dbReference type="ChEBI" id="CHEBI:43474"/>
        <dbReference type="ChEBI" id="CHEBI:61977"/>
        <dbReference type="EC" id="3.1.3.16"/>
    </reaction>
</comment>
<dbReference type="AlphaFoldDB" id="A0A804Q120"/>